<comment type="caution">
    <text evidence="9">The sequence shown here is derived from an EMBL/GenBank/DDBJ whole genome shotgun (WGS) entry which is preliminary data.</text>
</comment>
<evidence type="ECO:0000256" key="4">
    <source>
        <dbReference type="ARBA" id="ARBA00023136"/>
    </source>
</evidence>
<dbReference type="InterPro" id="IPR052337">
    <property type="entry name" value="SAT4-like"/>
</dbReference>
<evidence type="ECO:0000256" key="1">
    <source>
        <dbReference type="ARBA" id="ARBA00004141"/>
    </source>
</evidence>
<dbReference type="InterPro" id="IPR049326">
    <property type="entry name" value="Rhodopsin_dom_fungi"/>
</dbReference>
<comment type="subcellular location">
    <subcellularLocation>
        <location evidence="1">Membrane</location>
        <topology evidence="1">Multi-pass membrane protein</topology>
    </subcellularLocation>
</comment>
<comment type="similarity">
    <text evidence="5">Belongs to the SAT4 family.</text>
</comment>
<evidence type="ECO:0000313" key="10">
    <source>
        <dbReference type="Proteomes" id="UP001161017"/>
    </source>
</evidence>
<evidence type="ECO:0000256" key="2">
    <source>
        <dbReference type="ARBA" id="ARBA00022692"/>
    </source>
</evidence>
<evidence type="ECO:0000256" key="5">
    <source>
        <dbReference type="ARBA" id="ARBA00038359"/>
    </source>
</evidence>
<accession>A0AA43QKL8</accession>
<evidence type="ECO:0000313" key="9">
    <source>
        <dbReference type="EMBL" id="MDI1487069.1"/>
    </source>
</evidence>
<dbReference type="EMBL" id="JAPUFD010000004">
    <property type="protein sequence ID" value="MDI1487069.1"/>
    <property type="molecule type" value="Genomic_DNA"/>
</dbReference>
<evidence type="ECO:0000256" key="3">
    <source>
        <dbReference type="ARBA" id="ARBA00022989"/>
    </source>
</evidence>
<feature type="transmembrane region" description="Helical" evidence="7">
    <location>
        <begin position="128"/>
        <end position="146"/>
    </location>
</feature>
<evidence type="ECO:0000256" key="6">
    <source>
        <dbReference type="SAM" id="MobiDB-lite"/>
    </source>
</evidence>
<feature type="transmembrane region" description="Helical" evidence="7">
    <location>
        <begin position="209"/>
        <end position="232"/>
    </location>
</feature>
<keyword evidence="4 7" id="KW-0472">Membrane</keyword>
<feature type="transmembrane region" description="Helical" evidence="7">
    <location>
        <begin position="17"/>
        <end position="38"/>
    </location>
</feature>
<feature type="transmembrane region" description="Helical" evidence="7">
    <location>
        <begin position="50"/>
        <end position="73"/>
    </location>
</feature>
<protein>
    <recommendedName>
        <fullName evidence="8">Rhodopsin domain-containing protein</fullName>
    </recommendedName>
</protein>
<keyword evidence="3 7" id="KW-1133">Transmembrane helix</keyword>
<name>A0AA43QKL8_9LECA</name>
<organism evidence="9 10">
    <name type="scientific">Ramalina farinacea</name>
    <dbReference type="NCBI Taxonomy" id="258253"/>
    <lineage>
        <taxon>Eukaryota</taxon>
        <taxon>Fungi</taxon>
        <taxon>Dikarya</taxon>
        <taxon>Ascomycota</taxon>
        <taxon>Pezizomycotina</taxon>
        <taxon>Lecanoromycetes</taxon>
        <taxon>OSLEUM clade</taxon>
        <taxon>Lecanoromycetidae</taxon>
        <taxon>Lecanorales</taxon>
        <taxon>Lecanorineae</taxon>
        <taxon>Ramalinaceae</taxon>
        <taxon>Ramalina</taxon>
    </lineage>
</organism>
<dbReference type="Pfam" id="PF20684">
    <property type="entry name" value="Fung_rhodopsin"/>
    <property type="match status" value="1"/>
</dbReference>
<feature type="transmembrane region" description="Helical" evidence="7">
    <location>
        <begin position="93"/>
        <end position="116"/>
    </location>
</feature>
<dbReference type="PANTHER" id="PTHR33048:SF64">
    <property type="entry name" value="INTEGRAL MEMBRANE PROTEIN"/>
    <property type="match status" value="1"/>
</dbReference>
<dbReference type="PANTHER" id="PTHR33048">
    <property type="entry name" value="PTH11-LIKE INTEGRAL MEMBRANE PROTEIN (AFU_ORTHOLOGUE AFUA_5G11245)"/>
    <property type="match status" value="1"/>
</dbReference>
<proteinExistence type="inferred from homology"/>
<feature type="compositionally biased region" description="Basic and acidic residues" evidence="6">
    <location>
        <begin position="368"/>
        <end position="389"/>
    </location>
</feature>
<keyword evidence="10" id="KW-1185">Reference proteome</keyword>
<feature type="transmembrane region" description="Helical" evidence="7">
    <location>
        <begin position="247"/>
        <end position="266"/>
    </location>
</feature>
<evidence type="ECO:0000256" key="7">
    <source>
        <dbReference type="SAM" id="Phobius"/>
    </source>
</evidence>
<reference evidence="9" key="1">
    <citation type="journal article" date="2023" name="Genome Biol. Evol.">
        <title>First Whole Genome Sequence and Flow Cytometry Genome Size Data for the Lichen-Forming Fungus Ramalina farinacea (Ascomycota).</title>
        <authorList>
            <person name="Llewellyn T."/>
            <person name="Mian S."/>
            <person name="Hill R."/>
            <person name="Leitch I.J."/>
            <person name="Gaya E."/>
        </authorList>
    </citation>
    <scope>NUCLEOTIDE SEQUENCE</scope>
    <source>
        <strain evidence="9">LIQ254RAFAR</strain>
    </source>
</reference>
<feature type="domain" description="Rhodopsin" evidence="8">
    <location>
        <begin position="34"/>
        <end position="271"/>
    </location>
</feature>
<dbReference type="Proteomes" id="UP001161017">
    <property type="component" value="Unassembled WGS sequence"/>
</dbReference>
<dbReference type="GO" id="GO:0016020">
    <property type="term" value="C:membrane"/>
    <property type="evidence" value="ECO:0007669"/>
    <property type="project" value="UniProtKB-SubCell"/>
</dbReference>
<feature type="transmembrane region" description="Helical" evidence="7">
    <location>
        <begin position="175"/>
        <end position="197"/>
    </location>
</feature>
<sequence length="400" mass="44901">MAADRVPTGVPSRANELIATAISCTILSVIFVALRMYTRLRINHSTGWDDYVAFMTLPVVIAYGVLTCWDTRYGMGLHAWDFPGDLRQQYQKWIFIGAPTYILSLLGYKMSICLLYLRIFNINRRFRYATYATMFMIFGYLFSNFWTQLFGCSPVSKAWIPKEKGHCVDTIKSDYAYGSLNFVSDLILFVLPLPMVWRLKMSGKDKAGISIIFMIGSLNWAVACTRFAYAVIDLTAKDRPWIAARTFLWSLIEVNTGLICSCVPVLRPFFRTYAVPTKIYGEKSLSYAKRKLSLSWAGTTLKGGEEGKTHHENEAGAYIELERGKPQPVGKETVRDKYEAVSAYGSVIGRADAGSVIAGEADARGDEIESAERGVGRSRGSIDTRDGLEKAMAWPPRYLE</sequence>
<dbReference type="AlphaFoldDB" id="A0AA43QKL8"/>
<gene>
    <name evidence="9" type="ORF">OHK93_006332</name>
</gene>
<evidence type="ECO:0000259" key="8">
    <source>
        <dbReference type="Pfam" id="PF20684"/>
    </source>
</evidence>
<feature type="region of interest" description="Disordered" evidence="6">
    <location>
        <begin position="368"/>
        <end position="400"/>
    </location>
</feature>
<keyword evidence="2 7" id="KW-0812">Transmembrane</keyword>